<dbReference type="PANTHER" id="PTHR42881">
    <property type="entry name" value="PROLYL ENDOPEPTIDASE"/>
    <property type="match status" value="1"/>
</dbReference>
<evidence type="ECO:0000259" key="6">
    <source>
        <dbReference type="Pfam" id="PF00326"/>
    </source>
</evidence>
<keyword evidence="3" id="KW-0645">Protease</keyword>
<dbReference type="GO" id="GO:0004252">
    <property type="term" value="F:serine-type endopeptidase activity"/>
    <property type="evidence" value="ECO:0007669"/>
    <property type="project" value="UniProtKB-EC"/>
</dbReference>
<dbReference type="PANTHER" id="PTHR42881:SF2">
    <property type="entry name" value="PROLYL ENDOPEPTIDASE"/>
    <property type="match status" value="1"/>
</dbReference>
<evidence type="ECO:0000313" key="8">
    <source>
        <dbReference type="EMBL" id="NYF91386.1"/>
    </source>
</evidence>
<dbReference type="InterPro" id="IPR051167">
    <property type="entry name" value="Prolyl_oligopep/macrocyclase"/>
</dbReference>
<dbReference type="GO" id="GO:0006508">
    <property type="term" value="P:proteolysis"/>
    <property type="evidence" value="ECO:0007669"/>
    <property type="project" value="UniProtKB-KW"/>
</dbReference>
<dbReference type="EC" id="3.4.21.26" evidence="2"/>
<dbReference type="Pfam" id="PF00326">
    <property type="entry name" value="Peptidase_S9"/>
    <property type="match status" value="1"/>
</dbReference>
<dbReference type="GO" id="GO:0005829">
    <property type="term" value="C:cytosol"/>
    <property type="evidence" value="ECO:0007669"/>
    <property type="project" value="TreeGrafter"/>
</dbReference>
<dbReference type="GO" id="GO:0070012">
    <property type="term" value="F:oligopeptidase activity"/>
    <property type="evidence" value="ECO:0007669"/>
    <property type="project" value="TreeGrafter"/>
</dbReference>
<feature type="domain" description="Peptidase S9 prolyl oligopeptidase catalytic" evidence="6">
    <location>
        <begin position="450"/>
        <end position="662"/>
    </location>
</feature>
<gene>
    <name evidence="8" type="ORF">HDF08_003488</name>
</gene>
<evidence type="ECO:0000259" key="7">
    <source>
        <dbReference type="Pfam" id="PF02897"/>
    </source>
</evidence>
<feature type="domain" description="Peptidase S9A N-terminal" evidence="7">
    <location>
        <begin position="13"/>
        <end position="392"/>
    </location>
</feature>
<comment type="caution">
    <text evidence="8">The sequence shown here is derived from an EMBL/GenBank/DDBJ whole genome shotgun (WGS) entry which is preliminary data.</text>
</comment>
<evidence type="ECO:0000256" key="5">
    <source>
        <dbReference type="ARBA" id="ARBA00022825"/>
    </source>
</evidence>
<protein>
    <recommendedName>
        <fullName evidence="2">prolyl oligopeptidase</fullName>
        <ecNumber evidence="2">3.4.21.26</ecNumber>
    </recommendedName>
</protein>
<dbReference type="SUPFAM" id="SSF50993">
    <property type="entry name" value="Peptidase/esterase 'gauge' domain"/>
    <property type="match status" value="1"/>
</dbReference>
<dbReference type="InterPro" id="IPR001375">
    <property type="entry name" value="Peptidase_S9_cat"/>
</dbReference>
<reference evidence="8 9" key="1">
    <citation type="submission" date="2020-07" db="EMBL/GenBank/DDBJ databases">
        <title>Genomic Encyclopedia of Type Strains, Phase IV (KMG-V): Genome sequencing to study the core and pangenomes of soil and plant-associated prokaryotes.</title>
        <authorList>
            <person name="Whitman W."/>
        </authorList>
    </citation>
    <scope>NUCLEOTIDE SEQUENCE [LARGE SCALE GENOMIC DNA]</scope>
    <source>
        <strain evidence="8 9">M8UP22</strain>
    </source>
</reference>
<dbReference type="SUPFAM" id="SSF53474">
    <property type="entry name" value="alpha/beta-Hydrolases"/>
    <property type="match status" value="1"/>
</dbReference>
<keyword evidence="4 8" id="KW-0378">Hydrolase</keyword>
<organism evidence="8 9">
    <name type="scientific">Tunturiibacter lichenicola</name>
    <dbReference type="NCBI Taxonomy" id="2051959"/>
    <lineage>
        <taxon>Bacteria</taxon>
        <taxon>Pseudomonadati</taxon>
        <taxon>Acidobacteriota</taxon>
        <taxon>Terriglobia</taxon>
        <taxon>Terriglobales</taxon>
        <taxon>Acidobacteriaceae</taxon>
        <taxon>Tunturiibacter</taxon>
    </lineage>
</organism>
<dbReference type="Gene3D" id="3.40.50.1820">
    <property type="entry name" value="alpha/beta hydrolase"/>
    <property type="match status" value="1"/>
</dbReference>
<evidence type="ECO:0000256" key="4">
    <source>
        <dbReference type="ARBA" id="ARBA00022801"/>
    </source>
</evidence>
<dbReference type="PRINTS" id="PR00862">
    <property type="entry name" value="PROLIGOPTASE"/>
</dbReference>
<evidence type="ECO:0000256" key="3">
    <source>
        <dbReference type="ARBA" id="ARBA00022670"/>
    </source>
</evidence>
<comment type="catalytic activity">
    <reaction evidence="1">
        <text>Hydrolysis of Pro-|-Xaa &gt;&gt; Ala-|-Xaa in oligopeptides.</text>
        <dbReference type="EC" id="3.4.21.26"/>
    </reaction>
</comment>
<evidence type="ECO:0000256" key="2">
    <source>
        <dbReference type="ARBA" id="ARBA00011897"/>
    </source>
</evidence>
<accession>A0A852VP62</accession>
<dbReference type="EMBL" id="JACCCU010000002">
    <property type="protein sequence ID" value="NYF91386.1"/>
    <property type="molecule type" value="Genomic_DNA"/>
</dbReference>
<dbReference type="InterPro" id="IPR002470">
    <property type="entry name" value="Peptidase_S9A"/>
</dbReference>
<dbReference type="InterPro" id="IPR023302">
    <property type="entry name" value="Pept_S9A_N"/>
</dbReference>
<dbReference type="Gene3D" id="2.130.10.120">
    <property type="entry name" value="Prolyl oligopeptidase, N-terminal domain"/>
    <property type="match status" value="1"/>
</dbReference>
<dbReference type="Proteomes" id="UP000564385">
    <property type="component" value="Unassembled WGS sequence"/>
</dbReference>
<keyword evidence="5" id="KW-0720">Serine protease</keyword>
<sequence>MPLTNSIHTPVEELIHGVVVRDPYRWLEDRNLPETEEWLRDQHLRCEEYFADCIDLDGLRKRAREYLDIEVVDQPARVAGRYFYRRRDRGQEQASIYIRDMTSGLERLLVDPAAVGPFTSVGIHHVSDDGSMLAYELKRDGGDRKAIYIVDVVSGYILPDSIETGYARGFCFTSDLRGFYYCHEVLESPEEHLICVHLFGEPAEDQVCFRAPRTRGSRLLLRADGIHLGALYVHELDGEFVVDFWVARRDETKIWNCVLANRTLPFGPILKQGRLFALSYEHASRGKLVELDLAGTEIRTVIAEQAGTVRELIMLGDRIFINYLDQLEHSVRCWNLAGEDMGRIPIPLNGTVQLLAHHGDHGNSVFYTFESFTQPLVLFEYEIDADEPHLWHRRCTPIAPLCTIREANYPSGDEKSIPITLVTPKGVGLSGGLPVLMTSYGGFGVSMTPQFSVLVSIMMELGCTFVLPHIRGGGEFGKDWHEAGRGRNRQVAFSDFIAAAEWLNRESLTSPRLAIFGGSNSGLLVCAAMTQRPDLFTAVLCIAPLLDMVRYEFFNQAAKWRKEYGTVNDPQDFSALYASSPYHHIGDHIDYPSLLFVAGDSDDRCNPAHVRKMAARLQNRAAQRSPIIVDYCGERGHSPVLPLSVRIEALARRIAFLCKELNLPVVFGDRHETACA</sequence>
<evidence type="ECO:0000256" key="1">
    <source>
        <dbReference type="ARBA" id="ARBA00001070"/>
    </source>
</evidence>
<evidence type="ECO:0000313" key="9">
    <source>
        <dbReference type="Proteomes" id="UP000564385"/>
    </source>
</evidence>
<name>A0A852VP62_9BACT</name>
<dbReference type="InterPro" id="IPR029058">
    <property type="entry name" value="AB_hydrolase_fold"/>
</dbReference>
<dbReference type="AlphaFoldDB" id="A0A852VP62"/>
<proteinExistence type="predicted"/>
<dbReference type="Pfam" id="PF02897">
    <property type="entry name" value="Peptidase_S9_N"/>
    <property type="match status" value="1"/>
</dbReference>